<dbReference type="InParanoid" id="D0N8D8"/>
<reference evidence="3" key="1">
    <citation type="journal article" date="2009" name="Nature">
        <title>Genome sequence and analysis of the Irish potato famine pathogen Phytophthora infestans.</title>
        <authorList>
            <consortium name="The Broad Institute Genome Sequencing Platform"/>
            <person name="Haas B.J."/>
            <person name="Kamoun S."/>
            <person name="Zody M.C."/>
            <person name="Jiang R.H."/>
            <person name="Handsaker R.E."/>
            <person name="Cano L.M."/>
            <person name="Grabherr M."/>
            <person name="Kodira C.D."/>
            <person name="Raffaele S."/>
            <person name="Torto-Alalibo T."/>
            <person name="Bozkurt T.O."/>
            <person name="Ah-Fong A.M."/>
            <person name="Alvarado L."/>
            <person name="Anderson V.L."/>
            <person name="Armstrong M.R."/>
            <person name="Avrova A."/>
            <person name="Baxter L."/>
            <person name="Beynon J."/>
            <person name="Boevink P.C."/>
            <person name="Bollmann S.R."/>
            <person name="Bos J.I."/>
            <person name="Bulone V."/>
            <person name="Cai G."/>
            <person name="Cakir C."/>
            <person name="Carrington J.C."/>
            <person name="Chawner M."/>
            <person name="Conti L."/>
            <person name="Costanzo S."/>
            <person name="Ewan R."/>
            <person name="Fahlgren N."/>
            <person name="Fischbach M.A."/>
            <person name="Fugelstad J."/>
            <person name="Gilroy E.M."/>
            <person name="Gnerre S."/>
            <person name="Green P.J."/>
            <person name="Grenville-Briggs L.J."/>
            <person name="Griffith J."/>
            <person name="Grunwald N.J."/>
            <person name="Horn K."/>
            <person name="Horner N.R."/>
            <person name="Hu C.H."/>
            <person name="Huitema E."/>
            <person name="Jeong D.H."/>
            <person name="Jones A.M."/>
            <person name="Jones J.D."/>
            <person name="Jones R.W."/>
            <person name="Karlsson E.K."/>
            <person name="Kunjeti S.G."/>
            <person name="Lamour K."/>
            <person name="Liu Z."/>
            <person name="Ma L."/>
            <person name="Maclean D."/>
            <person name="Chibucos M.C."/>
            <person name="McDonald H."/>
            <person name="McWalters J."/>
            <person name="Meijer H.J."/>
            <person name="Morgan W."/>
            <person name="Morris P.F."/>
            <person name="Munro C.A."/>
            <person name="O'Neill K."/>
            <person name="Ospina-Giraldo M."/>
            <person name="Pinzon A."/>
            <person name="Pritchard L."/>
            <person name="Ramsahoye B."/>
            <person name="Ren Q."/>
            <person name="Restrepo S."/>
            <person name="Roy S."/>
            <person name="Sadanandom A."/>
            <person name="Savidor A."/>
            <person name="Schornack S."/>
            <person name="Schwartz D.C."/>
            <person name="Schumann U.D."/>
            <person name="Schwessinger B."/>
            <person name="Seyer L."/>
            <person name="Sharpe T."/>
            <person name="Silvar C."/>
            <person name="Song J."/>
            <person name="Studholme D.J."/>
            <person name="Sykes S."/>
            <person name="Thines M."/>
            <person name="van de Vondervoort P.J."/>
            <person name="Phuntumart V."/>
            <person name="Wawra S."/>
            <person name="Weide R."/>
            <person name="Win J."/>
            <person name="Young C."/>
            <person name="Zhou S."/>
            <person name="Fry W."/>
            <person name="Meyers B.C."/>
            <person name="van West P."/>
            <person name="Ristaino J."/>
            <person name="Govers F."/>
            <person name="Birch P.R."/>
            <person name="Whisson S.C."/>
            <person name="Judelson H.S."/>
            <person name="Nusbaum C."/>
        </authorList>
    </citation>
    <scope>NUCLEOTIDE SEQUENCE [LARGE SCALE GENOMIC DNA]</scope>
    <source>
        <strain evidence="3">T30-4</strain>
    </source>
</reference>
<dbReference type="HOGENOM" id="CLU_497395_0_0_1"/>
<feature type="compositionally biased region" description="Basic and acidic residues" evidence="1">
    <location>
        <begin position="53"/>
        <end position="64"/>
    </location>
</feature>
<sequence length="548" mass="62704">MGGDTKPPDGEPPPPQRRLSKKTAVVKEEVKDLMTPPGPPAMGGSKTYGNMKSELEILPHKEQSEEGASLHTGDREESEDPAVEDKTRSENDDESMGWSGSEPLVFDDVKVEPLTFTEMFEYLRCETAGMDLDKAMEVESVADFIQNLFEQVFLARPRDPLPPTRARYPDLSKGETEKLLQLFLTEATTTNGDSRKWRARLEGLARSIYKSRRTLSETLSAAEQAVNARPAPVANPWEQRLFSQSTVEHRFTSLQFRNRHFPLQNVHTEELGAETNPEQRAKQVWARQIGADGILNEQPRDRYQIRLLNISRFMDEAAIDMFLQAHFSGTYTTWQEPCTGYNNVLQTDTYDIFFKCHTCPQFLDSKRFINWNGTKILVHHVTAGYHQTRNAKQHHRHGNMKRKDAWEETMEEVHGKKPNEQKSRQTRKLLTHLRQTILGILGSVDDWIEHGYDETIDTKAKKLTPKQTETKLKKYFEEVARSTSKVEAAIPTKYWGGRLQTPTRKGEHPGGAEVPRKTLQLASVPTQFSENQTFFSILFKTLRPLTTF</sequence>
<evidence type="ECO:0000313" key="3">
    <source>
        <dbReference type="Proteomes" id="UP000006643"/>
    </source>
</evidence>
<dbReference type="AlphaFoldDB" id="D0N8D8"/>
<dbReference type="OrthoDB" id="121416at2759"/>
<dbReference type="RefSeq" id="XP_002904454.1">
    <property type="nucleotide sequence ID" value="XM_002904408.1"/>
</dbReference>
<gene>
    <name evidence="2" type="ORF">PITG_07427</name>
</gene>
<accession>D0N8D8</accession>
<evidence type="ECO:0000313" key="2">
    <source>
        <dbReference type="EMBL" id="EEY53823.1"/>
    </source>
</evidence>
<dbReference type="eggNOG" id="ENOG502SRSJ">
    <property type="taxonomic scope" value="Eukaryota"/>
</dbReference>
<dbReference type="EMBL" id="DS028128">
    <property type="protein sequence ID" value="EEY53823.1"/>
    <property type="molecule type" value="Genomic_DNA"/>
</dbReference>
<dbReference type="KEGG" id="pif:PITG_07427"/>
<feature type="region of interest" description="Disordered" evidence="1">
    <location>
        <begin position="1"/>
        <end position="102"/>
    </location>
</feature>
<dbReference type="GeneID" id="9480423"/>
<name>D0N8D8_PHYIT</name>
<dbReference type="Proteomes" id="UP000006643">
    <property type="component" value="Unassembled WGS sequence"/>
</dbReference>
<organism evidence="2 3">
    <name type="scientific">Phytophthora infestans (strain T30-4)</name>
    <name type="common">Potato late blight agent</name>
    <dbReference type="NCBI Taxonomy" id="403677"/>
    <lineage>
        <taxon>Eukaryota</taxon>
        <taxon>Sar</taxon>
        <taxon>Stramenopiles</taxon>
        <taxon>Oomycota</taxon>
        <taxon>Peronosporomycetes</taxon>
        <taxon>Peronosporales</taxon>
        <taxon>Peronosporaceae</taxon>
        <taxon>Phytophthora</taxon>
    </lineage>
</organism>
<keyword evidence="3" id="KW-1185">Reference proteome</keyword>
<evidence type="ECO:0000256" key="1">
    <source>
        <dbReference type="SAM" id="MobiDB-lite"/>
    </source>
</evidence>
<dbReference type="VEuPathDB" id="FungiDB:PITG_07427"/>
<proteinExistence type="predicted"/>
<protein>
    <submittedName>
        <fullName evidence="2">Uncharacterized protein</fullName>
    </submittedName>
</protein>